<dbReference type="KEGG" id="rain:Rai3103_15420"/>
<dbReference type="Pfam" id="PF00326">
    <property type="entry name" value="Peptidase_S9"/>
    <property type="match status" value="1"/>
</dbReference>
<keyword evidence="9" id="KW-1185">Reference proteome</keyword>
<gene>
    <name evidence="8" type="ORF">Rai3103_15420</name>
</gene>
<dbReference type="PANTHER" id="PTHR11757:SF19">
    <property type="entry name" value="PROLYL ENDOPEPTIDASE-LIKE"/>
    <property type="match status" value="1"/>
</dbReference>
<dbReference type="Proteomes" id="UP000386847">
    <property type="component" value="Chromosome"/>
</dbReference>
<dbReference type="PANTHER" id="PTHR11757">
    <property type="entry name" value="PROTEASE FAMILY S9A OLIGOPEPTIDASE"/>
    <property type="match status" value="1"/>
</dbReference>
<feature type="domain" description="Peptidase S9A N-terminal" evidence="7">
    <location>
        <begin position="15"/>
        <end position="367"/>
    </location>
</feature>
<dbReference type="GO" id="GO:0004252">
    <property type="term" value="F:serine-type endopeptidase activity"/>
    <property type="evidence" value="ECO:0007669"/>
    <property type="project" value="InterPro"/>
</dbReference>
<keyword evidence="3" id="KW-0378">Hydrolase</keyword>
<comment type="similarity">
    <text evidence="1">Belongs to the peptidase S9A family.</text>
</comment>
<dbReference type="EMBL" id="CP045725">
    <property type="protein sequence ID" value="QGF24788.1"/>
    <property type="molecule type" value="Genomic_DNA"/>
</dbReference>
<dbReference type="InterPro" id="IPR002470">
    <property type="entry name" value="Peptidase_S9A"/>
</dbReference>
<dbReference type="RefSeq" id="WP_153573317.1">
    <property type="nucleotide sequence ID" value="NZ_CP045725.1"/>
</dbReference>
<dbReference type="InterPro" id="IPR051543">
    <property type="entry name" value="Serine_Peptidase_S9A"/>
</dbReference>
<evidence type="ECO:0000313" key="9">
    <source>
        <dbReference type="Proteomes" id="UP000386847"/>
    </source>
</evidence>
<dbReference type="GO" id="GO:0006508">
    <property type="term" value="P:proteolysis"/>
    <property type="evidence" value="ECO:0007669"/>
    <property type="project" value="UniProtKB-KW"/>
</dbReference>
<feature type="domain" description="Peptidase S9 prolyl oligopeptidase catalytic" evidence="6">
    <location>
        <begin position="538"/>
        <end position="754"/>
    </location>
</feature>
<organism evidence="8 9">
    <name type="scientific">Raineyella fluvialis</name>
    <dbReference type="NCBI Taxonomy" id="2662261"/>
    <lineage>
        <taxon>Bacteria</taxon>
        <taxon>Bacillati</taxon>
        <taxon>Actinomycetota</taxon>
        <taxon>Actinomycetes</taxon>
        <taxon>Propionibacteriales</taxon>
        <taxon>Propionibacteriaceae</taxon>
        <taxon>Raineyella</taxon>
    </lineage>
</organism>
<evidence type="ECO:0000256" key="4">
    <source>
        <dbReference type="ARBA" id="ARBA00022825"/>
    </source>
</evidence>
<evidence type="ECO:0000259" key="7">
    <source>
        <dbReference type="Pfam" id="PF02897"/>
    </source>
</evidence>
<feature type="region of interest" description="Disordered" evidence="5">
    <location>
        <begin position="1"/>
        <end position="23"/>
    </location>
</feature>
<evidence type="ECO:0000256" key="5">
    <source>
        <dbReference type="SAM" id="MobiDB-lite"/>
    </source>
</evidence>
<protein>
    <submittedName>
        <fullName evidence="8">Prolyl oligopeptidase family serine peptidase</fullName>
    </submittedName>
</protein>
<dbReference type="SUPFAM" id="SSF53474">
    <property type="entry name" value="alpha/beta-Hydrolases"/>
    <property type="match status" value="1"/>
</dbReference>
<evidence type="ECO:0000259" key="6">
    <source>
        <dbReference type="Pfam" id="PF00326"/>
    </source>
</evidence>
<sequence length="756" mass="82901">MFDSADTRPSGAPRAARLPRERTHHGRTFLDPYEWLRDDDPAVTAYLRAENDWFDACTAEQEPLRRSIVADIAARTQQTDLSVPVRVVHQTADGPRTYWYYRRFVEGDSYPVQVRLRTESGPDELPPRPDDAPEGEEVLLDLNARAEGHDFYQVGLLEVSPDGSLLAWSEDTTGDERFTVRFRDLVTGEEVADTLEEAAWGGVWAGNAALVFTRCDAAWRPFEVVVHELGTAPEEDRVVLRETDERFWLSVDESRDHRWVVITSSSKDSSECSLLSAAAPYEAPHVVLPRTPGVEYDVEAGPDRLWIIHNATLGGERAVDFAMATAAFNATALSDWTPMIRPCPGVRLLGVDAYDTHVVVHLRHGGALDAYVVPTTALPEAGPADAGRPVESAPPADRIPGLSIAAALAGVGSGGRSDVTSQPMTVQAMSLPELAPRRVRAVLTSLVDPQTVVECDLDPTGELSGRPVHVLRRTPVLDHPEHGPFRAEDYVQSRLWATADDGTQVPMSVVHRREVPLDGSAPAVLYGYGAYEISIDPEFSISRLSLLDRGFVVALAHVRGGGELGRAWYDDGRLLNKRHTFTDFVACAHRLVEARYTSSSRLVAEGGSAGGLLMGAVANLAPDDFAGILAEVPFVDPLTSMLMPELPLTVTEWDEWGDPLTDPVVHDYMAGYSPYENVAHRHYPRILATSGLHDTRVSYVEPAKWVAALRHTAMNDDAEILLRVEMEAGHGGVSGRYEGWAERARELAWMITVAGA</sequence>
<dbReference type="InterPro" id="IPR023302">
    <property type="entry name" value="Pept_S9A_N"/>
</dbReference>
<reference evidence="8 9" key="1">
    <citation type="submission" date="2019-10" db="EMBL/GenBank/DDBJ databases">
        <title>Genomic analysis of Raineyella sp. CBA3103.</title>
        <authorList>
            <person name="Roh S.W."/>
        </authorList>
    </citation>
    <scope>NUCLEOTIDE SEQUENCE [LARGE SCALE GENOMIC DNA]</scope>
    <source>
        <strain evidence="8 9">CBA3103</strain>
    </source>
</reference>
<evidence type="ECO:0000256" key="3">
    <source>
        <dbReference type="ARBA" id="ARBA00022801"/>
    </source>
</evidence>
<evidence type="ECO:0000313" key="8">
    <source>
        <dbReference type="EMBL" id="QGF24788.1"/>
    </source>
</evidence>
<dbReference type="InterPro" id="IPR001375">
    <property type="entry name" value="Peptidase_S9_cat"/>
</dbReference>
<dbReference type="AlphaFoldDB" id="A0A5Q2FDA7"/>
<dbReference type="InterPro" id="IPR029058">
    <property type="entry name" value="AB_hydrolase_fold"/>
</dbReference>
<dbReference type="Gene3D" id="3.40.50.1820">
    <property type="entry name" value="alpha/beta hydrolase"/>
    <property type="match status" value="1"/>
</dbReference>
<dbReference type="SUPFAM" id="SSF50993">
    <property type="entry name" value="Peptidase/esterase 'gauge' domain"/>
    <property type="match status" value="1"/>
</dbReference>
<evidence type="ECO:0000256" key="1">
    <source>
        <dbReference type="ARBA" id="ARBA00005228"/>
    </source>
</evidence>
<keyword evidence="4" id="KW-0720">Serine protease</keyword>
<evidence type="ECO:0000256" key="2">
    <source>
        <dbReference type="ARBA" id="ARBA00022670"/>
    </source>
</evidence>
<proteinExistence type="inferred from homology"/>
<accession>A0A5Q2FDA7</accession>
<keyword evidence="2" id="KW-0645">Protease</keyword>
<dbReference type="Gene3D" id="2.130.10.120">
    <property type="entry name" value="Prolyl oligopeptidase, N-terminal domain"/>
    <property type="match status" value="1"/>
</dbReference>
<dbReference type="Pfam" id="PF02897">
    <property type="entry name" value="Peptidase_S9_N"/>
    <property type="match status" value="1"/>
</dbReference>
<dbReference type="PRINTS" id="PR00862">
    <property type="entry name" value="PROLIGOPTASE"/>
</dbReference>
<name>A0A5Q2FDA7_9ACTN</name>